<comment type="caution">
    <text evidence="2">The sequence shown here is derived from an EMBL/GenBank/DDBJ whole genome shotgun (WGS) entry which is preliminary data.</text>
</comment>
<organism evidence="2 3">
    <name type="scientific">Candidatus Iainarchaeum sp</name>
    <dbReference type="NCBI Taxonomy" id="3101447"/>
    <lineage>
        <taxon>Archaea</taxon>
        <taxon>Candidatus Iainarchaeota</taxon>
        <taxon>Candidatus Iainarchaeia</taxon>
        <taxon>Candidatus Iainarchaeales</taxon>
        <taxon>Candidatus Iainarchaeaceae</taxon>
        <taxon>Candidatus Iainarchaeum</taxon>
    </lineage>
</organism>
<accession>A0A2D6LQL8</accession>
<evidence type="ECO:0000313" key="3">
    <source>
        <dbReference type="Proteomes" id="UP000226712"/>
    </source>
</evidence>
<evidence type="ECO:0000256" key="1">
    <source>
        <dbReference type="SAM" id="MobiDB-lite"/>
    </source>
</evidence>
<sequence length="114" mass="13300">MVKKVYTQRYIEFDKHPIYGPIIRLHKTHTIPMIADWLSEHGIAMTDTELRKKADYLIERKMIKKSDMRLGRSGRKNRNARSIVTVGKKGVKEQSVRSKAARKAIGNVPRSRRR</sequence>
<name>A0A2D6LQL8_9ARCH</name>
<dbReference type="EMBL" id="NZBD01000016">
    <property type="protein sequence ID" value="MAG18424.1"/>
    <property type="molecule type" value="Genomic_DNA"/>
</dbReference>
<feature type="region of interest" description="Disordered" evidence="1">
    <location>
        <begin position="87"/>
        <end position="114"/>
    </location>
</feature>
<protein>
    <submittedName>
        <fullName evidence="2">Uncharacterized protein</fullName>
    </submittedName>
</protein>
<evidence type="ECO:0000313" key="2">
    <source>
        <dbReference type="EMBL" id="MAG18424.1"/>
    </source>
</evidence>
<gene>
    <name evidence="2" type="ORF">CL944_03050</name>
</gene>
<dbReference type="Proteomes" id="UP000226712">
    <property type="component" value="Unassembled WGS sequence"/>
</dbReference>
<reference evidence="3" key="1">
    <citation type="submission" date="2017-09" db="EMBL/GenBank/DDBJ databases">
        <title>The Reconstruction of 2,631 Draft Metagenome-Assembled Genomes from the Global Oceans.</title>
        <authorList>
            <person name="Tully B.J."/>
            <person name="Graham E.D."/>
            <person name="Heidelberg J.F."/>
        </authorList>
    </citation>
    <scope>NUCLEOTIDE SEQUENCE [LARGE SCALE GENOMIC DNA]</scope>
</reference>
<dbReference type="AlphaFoldDB" id="A0A2D6LQL8"/>
<proteinExistence type="predicted"/>